<evidence type="ECO:0000313" key="4">
    <source>
        <dbReference type="Proteomes" id="UP001220022"/>
    </source>
</evidence>
<protein>
    <submittedName>
        <fullName evidence="3">DUF756 domain-containing protein</fullName>
    </submittedName>
</protein>
<dbReference type="EMBL" id="JARHTQ010000006">
    <property type="protein sequence ID" value="MDF2256273.1"/>
    <property type="molecule type" value="Genomic_DNA"/>
</dbReference>
<organism evidence="3 4">
    <name type="scientific">Streptantibioticus ferralitis</name>
    <dbReference type="NCBI Taxonomy" id="236510"/>
    <lineage>
        <taxon>Bacteria</taxon>
        <taxon>Bacillati</taxon>
        <taxon>Actinomycetota</taxon>
        <taxon>Actinomycetes</taxon>
        <taxon>Kitasatosporales</taxon>
        <taxon>Streptomycetaceae</taxon>
        <taxon>Streptantibioticus</taxon>
    </lineage>
</organism>
<evidence type="ECO:0000256" key="1">
    <source>
        <dbReference type="SAM" id="MobiDB-lite"/>
    </source>
</evidence>
<dbReference type="InterPro" id="IPR008475">
    <property type="entry name" value="PLipase_C_C"/>
</dbReference>
<evidence type="ECO:0000313" key="3">
    <source>
        <dbReference type="EMBL" id="MDF2256273.1"/>
    </source>
</evidence>
<dbReference type="RefSeq" id="WP_275812102.1">
    <property type="nucleotide sequence ID" value="NZ_BAAANM010000004.1"/>
</dbReference>
<keyword evidence="4" id="KW-1185">Reference proteome</keyword>
<proteinExistence type="predicted"/>
<reference evidence="3 4" key="1">
    <citation type="submission" date="2023-03" db="EMBL/GenBank/DDBJ databases">
        <title>Draft genome sequence of type strain Streptomyces ferralitis JCM 14344.</title>
        <authorList>
            <person name="Klaysubun C."/>
            <person name="Duangmal K."/>
        </authorList>
    </citation>
    <scope>NUCLEOTIDE SEQUENCE [LARGE SCALE GENOMIC DNA]</scope>
    <source>
        <strain evidence="3 4">JCM 14344</strain>
    </source>
</reference>
<comment type="caution">
    <text evidence="3">The sequence shown here is derived from an EMBL/GenBank/DDBJ whole genome shotgun (WGS) entry which is preliminary data.</text>
</comment>
<feature type="domain" description="Bacterial phospholipase C C-terminal" evidence="2">
    <location>
        <begin position="48"/>
        <end position="127"/>
    </location>
</feature>
<dbReference type="Pfam" id="PF05506">
    <property type="entry name" value="PLipase_C_C"/>
    <property type="match status" value="1"/>
</dbReference>
<gene>
    <name evidence="3" type="ORF">P2L57_11170</name>
</gene>
<feature type="region of interest" description="Disordered" evidence="1">
    <location>
        <begin position="23"/>
        <end position="51"/>
    </location>
</feature>
<sequence>MPVVPDQTAATALAAISEGSLPIRGRTYGEDSSRVRTGTAPTPRRARVSIAPSSPQQLTLTLTNGGHTAVVFTVGGNAADGSGSGSTATVQPGGSQSITLGAASDGGYDYTVTADIGDGFERRFAGRSYPA</sequence>
<name>A0ABT5YXS1_9ACTN</name>
<evidence type="ECO:0000259" key="2">
    <source>
        <dbReference type="Pfam" id="PF05506"/>
    </source>
</evidence>
<dbReference type="Proteomes" id="UP001220022">
    <property type="component" value="Unassembled WGS sequence"/>
</dbReference>
<accession>A0ABT5YXS1</accession>